<evidence type="ECO:0000313" key="3">
    <source>
        <dbReference type="EnsemblMetazoa" id="AARA010287-PA"/>
    </source>
</evidence>
<keyword evidence="2" id="KW-1133">Transmembrane helix</keyword>
<feature type="transmembrane region" description="Helical" evidence="2">
    <location>
        <begin position="77"/>
        <end position="100"/>
    </location>
</feature>
<evidence type="ECO:0000256" key="1">
    <source>
        <dbReference type="SAM" id="MobiDB-lite"/>
    </source>
</evidence>
<feature type="compositionally biased region" description="Gly residues" evidence="1">
    <location>
        <begin position="17"/>
        <end position="30"/>
    </location>
</feature>
<keyword evidence="4" id="KW-1185">Reference proteome</keyword>
<dbReference type="VEuPathDB" id="VectorBase:AARA21_003600"/>
<dbReference type="EnsemblMetazoa" id="AARA010287-RA">
    <property type="protein sequence ID" value="AARA010287-PA"/>
    <property type="gene ID" value="AARA010287"/>
</dbReference>
<dbReference type="VEuPathDB" id="VectorBase:AARA010287"/>
<name>A0A182I9M7_ANOAR</name>
<evidence type="ECO:0000256" key="2">
    <source>
        <dbReference type="SAM" id="Phobius"/>
    </source>
</evidence>
<dbReference type="Proteomes" id="UP000075840">
    <property type="component" value="Unassembled WGS sequence"/>
</dbReference>
<organism evidence="3 4">
    <name type="scientific">Anopheles arabiensis</name>
    <name type="common">Mosquito</name>
    <dbReference type="NCBI Taxonomy" id="7173"/>
    <lineage>
        <taxon>Eukaryota</taxon>
        <taxon>Metazoa</taxon>
        <taxon>Ecdysozoa</taxon>
        <taxon>Arthropoda</taxon>
        <taxon>Hexapoda</taxon>
        <taxon>Insecta</taxon>
        <taxon>Pterygota</taxon>
        <taxon>Neoptera</taxon>
        <taxon>Endopterygota</taxon>
        <taxon>Diptera</taxon>
        <taxon>Nematocera</taxon>
        <taxon>Culicoidea</taxon>
        <taxon>Culicidae</taxon>
        <taxon>Anophelinae</taxon>
        <taxon>Anopheles</taxon>
    </lineage>
</organism>
<keyword evidence="2" id="KW-0812">Transmembrane</keyword>
<keyword evidence="2" id="KW-0472">Membrane</keyword>
<accession>A0A182I9M7</accession>
<feature type="region of interest" description="Disordered" evidence="1">
    <location>
        <begin position="15"/>
        <end position="51"/>
    </location>
</feature>
<evidence type="ECO:0000313" key="4">
    <source>
        <dbReference type="Proteomes" id="UP000075840"/>
    </source>
</evidence>
<dbReference type="AlphaFoldDB" id="A0A182I9M7"/>
<evidence type="ECO:0008006" key="5">
    <source>
        <dbReference type="Google" id="ProtNLM"/>
    </source>
</evidence>
<dbReference type="EMBL" id="APCN01001005">
    <property type="status" value="NOT_ANNOTATED_CDS"/>
    <property type="molecule type" value="Genomic_DNA"/>
</dbReference>
<protein>
    <recommendedName>
        <fullName evidence="5">Monocarboxylate transporter</fullName>
    </recommendedName>
</protein>
<reference evidence="3" key="1">
    <citation type="submission" date="2022-08" db="UniProtKB">
        <authorList>
            <consortium name="EnsemblMetazoa"/>
        </authorList>
    </citation>
    <scope>IDENTIFICATION</scope>
    <source>
        <strain evidence="3">Dongola</strain>
    </source>
</reference>
<sequence length="139" mass="14432">MSSLIRALSWPLISQSQGGGGGPGGPGGPGSPLDGLDGLGNGAGHCKKNGGIPPSPTFQQLMAARRLLCRRYYPEGGWGWVVIVVGILVHTMTHGLQLSYGPLMANVMRYFGKPFTDTALLGLPLPLKRLATIAAGSSH</sequence>
<proteinExistence type="predicted"/>